<dbReference type="GO" id="GO:0005814">
    <property type="term" value="C:centriole"/>
    <property type="evidence" value="ECO:0007669"/>
    <property type="project" value="UniProtKB-SubCell"/>
</dbReference>
<dbReference type="GO" id="GO:0000922">
    <property type="term" value="C:spindle pole"/>
    <property type="evidence" value="ECO:0007669"/>
    <property type="project" value="UniProtKB-SubCell"/>
</dbReference>
<organism evidence="11 12">
    <name type="scientific">Strigamia maritima</name>
    <name type="common">European centipede</name>
    <name type="synonym">Geophilus maritimus</name>
    <dbReference type="NCBI Taxonomy" id="126957"/>
    <lineage>
        <taxon>Eukaryota</taxon>
        <taxon>Metazoa</taxon>
        <taxon>Ecdysozoa</taxon>
        <taxon>Arthropoda</taxon>
        <taxon>Myriapoda</taxon>
        <taxon>Chilopoda</taxon>
        <taxon>Pleurostigmophora</taxon>
        <taxon>Geophilomorpha</taxon>
        <taxon>Linotaeniidae</taxon>
        <taxon>Strigamia</taxon>
    </lineage>
</organism>
<evidence type="ECO:0000256" key="6">
    <source>
        <dbReference type="ARBA" id="ARBA00023054"/>
    </source>
</evidence>
<name>T1IQW9_STRMM</name>
<keyword evidence="6" id="KW-0175">Coiled coil</keyword>
<evidence type="ECO:0000256" key="2">
    <source>
        <dbReference type="ARBA" id="ARBA00004214"/>
    </source>
</evidence>
<evidence type="ECO:0000256" key="5">
    <source>
        <dbReference type="ARBA" id="ARBA00022490"/>
    </source>
</evidence>
<evidence type="ECO:0000256" key="3">
    <source>
        <dbReference type="ARBA" id="ARBA00004647"/>
    </source>
</evidence>
<dbReference type="GO" id="GO:0010457">
    <property type="term" value="P:centriole-centriole cohesion"/>
    <property type="evidence" value="ECO:0007669"/>
    <property type="project" value="TreeGrafter"/>
</dbReference>
<comment type="function">
    <text evidence="8">Centriole-enriched microtubule-binding protein involved in centriole biogenesis. In collaboration with CEP295 and POC1B, is required for the centriole-to-centrosome conversion by ensuring the formation of bona fide centriole wall. Functions as a linker component that maintains centrosome cohesion. Associates with CROCC and regulates its stability and localization to the centrosome.</text>
</comment>
<protein>
    <recommendedName>
        <fullName evidence="4">Centrosomal protein of 44 kDa</fullName>
    </recommendedName>
</protein>
<proteinExistence type="predicted"/>
<dbReference type="eggNOG" id="ENOG502R3RQ">
    <property type="taxonomic scope" value="Eukaryota"/>
</dbReference>
<dbReference type="Pfam" id="PF15007">
    <property type="entry name" value="CEP44"/>
    <property type="match status" value="1"/>
</dbReference>
<evidence type="ECO:0000313" key="12">
    <source>
        <dbReference type="Proteomes" id="UP000014500"/>
    </source>
</evidence>
<dbReference type="PANTHER" id="PTHR31477">
    <property type="entry name" value="CENTROSOMAL PROTEIN OF 44 KDA"/>
    <property type="match status" value="1"/>
</dbReference>
<dbReference type="HOGENOM" id="CLU_060541_1_0_1"/>
<feature type="domain" description="Centrosomal CEP44" evidence="10">
    <location>
        <begin position="5"/>
        <end position="126"/>
    </location>
</feature>
<dbReference type="GO" id="GO:0030496">
    <property type="term" value="C:midbody"/>
    <property type="evidence" value="ECO:0007669"/>
    <property type="project" value="UniProtKB-SubCell"/>
</dbReference>
<evidence type="ECO:0000256" key="8">
    <source>
        <dbReference type="ARBA" id="ARBA00046235"/>
    </source>
</evidence>
<comment type="subcellular location">
    <subcellularLocation>
        <location evidence="1">Cytoplasm</location>
        <location evidence="1">Cytoskeleton</location>
        <location evidence="1">Microtubule organizing center</location>
        <location evidence="1">Centrosome</location>
        <location evidence="1">Centriole</location>
    </subcellularLocation>
    <subcellularLocation>
        <location evidence="3">Cytoplasm</location>
        <location evidence="3">Cytoskeleton</location>
        <location evidence="3">Spindle pole</location>
    </subcellularLocation>
    <subcellularLocation>
        <location evidence="2">Midbody</location>
    </subcellularLocation>
</comment>
<evidence type="ECO:0000259" key="10">
    <source>
        <dbReference type="Pfam" id="PF15007"/>
    </source>
</evidence>
<dbReference type="InterPro" id="IPR029157">
    <property type="entry name" value="CEP44_CC"/>
</dbReference>
<sequence>MATGDIKNNIRKMQSELRKMRFLSELDLEGVTSGSWQAFEPVYQFAFGMFSNPVADEIQEKVGFQLGSRNGWRFHEGLYRLLRDIYKYKPPVTKDQFATVGFAERKIIMCTEILQMVQSRHGEITGRFSRSSQFSSSSDSAGKMIHPSRPETGSIGSAPCTPHSQTTSVEADLPIMEANTDNVPEMAPENQTVTTEGEGEGDDSYIPNAEATTFWDFQKIVEKNFNLLLSRITLLESRMAAMETKLETVHPKNSLIQRVKPMVKST</sequence>
<dbReference type="PANTHER" id="PTHR31477:SF1">
    <property type="entry name" value="CENTROSOMAL PROTEIN OF 44 KDA"/>
    <property type="match status" value="1"/>
</dbReference>
<evidence type="ECO:0000256" key="1">
    <source>
        <dbReference type="ARBA" id="ARBA00004114"/>
    </source>
</evidence>
<dbReference type="AlphaFoldDB" id="T1IQW9"/>
<reference evidence="12" key="1">
    <citation type="submission" date="2011-05" db="EMBL/GenBank/DDBJ databases">
        <authorList>
            <person name="Richards S.R."/>
            <person name="Qu J."/>
            <person name="Jiang H."/>
            <person name="Jhangiani S.N."/>
            <person name="Agravi P."/>
            <person name="Goodspeed R."/>
            <person name="Gross S."/>
            <person name="Mandapat C."/>
            <person name="Jackson L."/>
            <person name="Mathew T."/>
            <person name="Pu L."/>
            <person name="Thornton R."/>
            <person name="Saada N."/>
            <person name="Wilczek-Boney K.B."/>
            <person name="Lee S."/>
            <person name="Kovar C."/>
            <person name="Wu Y."/>
            <person name="Scherer S.E."/>
            <person name="Worley K.C."/>
            <person name="Muzny D.M."/>
            <person name="Gibbs R."/>
        </authorList>
    </citation>
    <scope>NUCLEOTIDE SEQUENCE</scope>
    <source>
        <strain evidence="12">Brora</strain>
    </source>
</reference>
<keyword evidence="12" id="KW-1185">Reference proteome</keyword>
<accession>T1IQW9</accession>
<dbReference type="STRING" id="126957.T1IQW9"/>
<dbReference type="EMBL" id="AFFK01018409">
    <property type="status" value="NOT_ANNOTATED_CDS"/>
    <property type="molecule type" value="Genomic_DNA"/>
</dbReference>
<reference evidence="11" key="2">
    <citation type="submission" date="2015-02" db="UniProtKB">
        <authorList>
            <consortium name="EnsemblMetazoa"/>
        </authorList>
    </citation>
    <scope>IDENTIFICATION</scope>
</reference>
<dbReference type="InterPro" id="IPR033603">
    <property type="entry name" value="CEP44"/>
</dbReference>
<evidence type="ECO:0000256" key="9">
    <source>
        <dbReference type="SAM" id="MobiDB-lite"/>
    </source>
</evidence>
<evidence type="ECO:0000313" key="11">
    <source>
        <dbReference type="EnsemblMetazoa" id="SMAR003448-PA"/>
    </source>
</evidence>
<dbReference type="EnsemblMetazoa" id="SMAR003448-RA">
    <property type="protein sequence ID" value="SMAR003448-PA"/>
    <property type="gene ID" value="SMAR003448"/>
</dbReference>
<keyword evidence="5" id="KW-0963">Cytoplasm</keyword>
<evidence type="ECO:0000256" key="7">
    <source>
        <dbReference type="ARBA" id="ARBA00023212"/>
    </source>
</evidence>
<dbReference type="GO" id="GO:0005813">
    <property type="term" value="C:centrosome"/>
    <property type="evidence" value="ECO:0007669"/>
    <property type="project" value="TreeGrafter"/>
</dbReference>
<evidence type="ECO:0000256" key="4">
    <source>
        <dbReference type="ARBA" id="ARBA00014053"/>
    </source>
</evidence>
<dbReference type="GO" id="GO:0007099">
    <property type="term" value="P:centriole replication"/>
    <property type="evidence" value="ECO:0007669"/>
    <property type="project" value="TreeGrafter"/>
</dbReference>
<feature type="compositionally biased region" description="Low complexity" evidence="9">
    <location>
        <begin position="127"/>
        <end position="140"/>
    </location>
</feature>
<keyword evidence="7" id="KW-0206">Cytoskeleton</keyword>
<dbReference type="Proteomes" id="UP000014500">
    <property type="component" value="Unassembled WGS sequence"/>
</dbReference>
<feature type="region of interest" description="Disordered" evidence="9">
    <location>
        <begin position="127"/>
        <end position="166"/>
    </location>
</feature>